<reference evidence="2 3" key="2">
    <citation type="submission" date="2019-02" db="EMBL/GenBank/DDBJ databases">
        <title>Draft Genome Sequences of Six Type Strains of the Genus Massilia.</title>
        <authorList>
            <person name="Miess H."/>
            <person name="Frediansyhah A."/>
            <person name="Gross H."/>
        </authorList>
    </citation>
    <scope>NUCLEOTIDE SEQUENCE [LARGE SCALE GENOMIC DNA]</scope>
    <source>
        <strain evidence="2 3">DSM 17472</strain>
    </source>
</reference>
<evidence type="ECO:0000313" key="1">
    <source>
        <dbReference type="EMBL" id="GGY36110.1"/>
    </source>
</evidence>
<dbReference type="OrthoDB" id="8759839at2"/>
<organism evidence="1 4">
    <name type="scientific">Pseudoduganella albidiflava</name>
    <dbReference type="NCBI Taxonomy" id="321983"/>
    <lineage>
        <taxon>Bacteria</taxon>
        <taxon>Pseudomonadati</taxon>
        <taxon>Pseudomonadota</taxon>
        <taxon>Betaproteobacteria</taxon>
        <taxon>Burkholderiales</taxon>
        <taxon>Oxalobacteraceae</taxon>
        <taxon>Telluria group</taxon>
        <taxon>Pseudoduganella</taxon>
    </lineage>
</organism>
<gene>
    <name evidence="2" type="ORF">EYF70_11360</name>
    <name evidence="1" type="ORF">GCM10007387_18010</name>
</gene>
<evidence type="ECO:0000313" key="2">
    <source>
        <dbReference type="EMBL" id="QBI01380.1"/>
    </source>
</evidence>
<keyword evidence="3" id="KW-1185">Reference proteome</keyword>
<proteinExistence type="predicted"/>
<dbReference type="Proteomes" id="UP000292307">
    <property type="component" value="Chromosome"/>
</dbReference>
<dbReference type="AlphaFoldDB" id="A0A411WX86"/>
<evidence type="ECO:0000313" key="3">
    <source>
        <dbReference type="Proteomes" id="UP000292307"/>
    </source>
</evidence>
<evidence type="ECO:0008006" key="5">
    <source>
        <dbReference type="Google" id="ProtNLM"/>
    </source>
</evidence>
<accession>A0A411WX86</accession>
<dbReference type="EMBL" id="CP036401">
    <property type="protein sequence ID" value="QBI01380.1"/>
    <property type="molecule type" value="Genomic_DNA"/>
</dbReference>
<name>A0A411WX86_9BURK</name>
<dbReference type="RefSeq" id="WP_131145502.1">
    <property type="nucleotide sequence ID" value="NZ_BMWV01000003.1"/>
</dbReference>
<dbReference type="Proteomes" id="UP000628442">
    <property type="component" value="Unassembled WGS sequence"/>
</dbReference>
<evidence type="ECO:0000313" key="4">
    <source>
        <dbReference type="Proteomes" id="UP000628442"/>
    </source>
</evidence>
<protein>
    <recommendedName>
        <fullName evidence="5">EexN family lipoprotein</fullName>
    </recommendedName>
</protein>
<reference evidence="1" key="3">
    <citation type="submission" date="2022-12" db="EMBL/GenBank/DDBJ databases">
        <authorList>
            <person name="Sun Q."/>
            <person name="Kim S."/>
        </authorList>
    </citation>
    <scope>NUCLEOTIDE SEQUENCE</scope>
    <source>
        <strain evidence="1">KCTC 12343</strain>
    </source>
</reference>
<reference evidence="1" key="1">
    <citation type="journal article" date="2014" name="Int. J. Syst. Evol. Microbiol.">
        <title>Complete genome sequence of Corynebacterium casei LMG S-19264T (=DSM 44701T), isolated from a smear-ripened cheese.</title>
        <authorList>
            <consortium name="US DOE Joint Genome Institute (JGI-PGF)"/>
            <person name="Walter F."/>
            <person name="Albersmeier A."/>
            <person name="Kalinowski J."/>
            <person name="Ruckert C."/>
        </authorList>
    </citation>
    <scope>NUCLEOTIDE SEQUENCE</scope>
    <source>
        <strain evidence="1">KCTC 12343</strain>
    </source>
</reference>
<dbReference type="EMBL" id="BMWV01000003">
    <property type="protein sequence ID" value="GGY36110.1"/>
    <property type="molecule type" value="Genomic_DNA"/>
</dbReference>
<dbReference type="PROSITE" id="PS51257">
    <property type="entry name" value="PROKAR_LIPOPROTEIN"/>
    <property type="match status" value="1"/>
</dbReference>
<sequence>MIRARYQAIFLAVLALGLAGCKYLPHDDGRSCDKLVDWNDRKACKEKAATESKEWEKRDK</sequence>